<accession>A0A0F8YND6</accession>
<name>A0A0F8YND6_9ZZZZ</name>
<protein>
    <recommendedName>
        <fullName evidence="3">HEAT repeat domain-containing protein</fullName>
    </recommendedName>
</protein>
<evidence type="ECO:0008006" key="3">
    <source>
        <dbReference type="Google" id="ProtNLM"/>
    </source>
</evidence>
<dbReference type="EMBL" id="LAZR01065375">
    <property type="protein sequence ID" value="KKK55684.1"/>
    <property type="molecule type" value="Genomic_DNA"/>
</dbReference>
<comment type="caution">
    <text evidence="2">The sequence shown here is derived from an EMBL/GenBank/DDBJ whole genome shotgun (WGS) entry which is preliminary data.</text>
</comment>
<dbReference type="SUPFAM" id="SSF48431">
    <property type="entry name" value="Lipovitellin-phosvitin complex, superhelical domain"/>
    <property type="match status" value="1"/>
</dbReference>
<evidence type="ECO:0000313" key="2">
    <source>
        <dbReference type="EMBL" id="KKK55684.1"/>
    </source>
</evidence>
<reference evidence="2" key="1">
    <citation type="journal article" date="2015" name="Nature">
        <title>Complex archaea that bridge the gap between prokaryotes and eukaryotes.</title>
        <authorList>
            <person name="Spang A."/>
            <person name="Saw J.H."/>
            <person name="Jorgensen S.L."/>
            <person name="Zaremba-Niedzwiedzka K."/>
            <person name="Martijn J."/>
            <person name="Lind A.E."/>
            <person name="van Eijk R."/>
            <person name="Schleper C."/>
            <person name="Guy L."/>
            <person name="Ettema T.J."/>
        </authorList>
    </citation>
    <scope>NUCLEOTIDE SEQUENCE</scope>
</reference>
<evidence type="ECO:0000256" key="1">
    <source>
        <dbReference type="SAM" id="MobiDB-lite"/>
    </source>
</evidence>
<dbReference type="AlphaFoldDB" id="A0A0F8YND6"/>
<feature type="region of interest" description="Disordered" evidence="1">
    <location>
        <begin position="36"/>
        <end position="59"/>
    </location>
</feature>
<feature type="non-terminal residue" evidence="2">
    <location>
        <position position="148"/>
    </location>
</feature>
<gene>
    <name evidence="2" type="ORF">LCGC14_3072090</name>
</gene>
<dbReference type="InterPro" id="IPR011030">
    <property type="entry name" value="Lipovitellin_superhlx_dom"/>
</dbReference>
<proteinExistence type="predicted"/>
<sequence length="148" mass="16942">MRSHLPSRCRIVAVLLVGAAISAVAWAQDDWEPYDSEDPYSTPAAKPKPRVPAGKPSTPEQVDRMIKYYLDLFGKHLTSRDWIKRAMAIISISRIDEPRTTAKLIETMDNDRKTIVRVFAWEALHARTGSLTPEQKKHWIETGWKMAR</sequence>
<organism evidence="2">
    <name type="scientific">marine sediment metagenome</name>
    <dbReference type="NCBI Taxonomy" id="412755"/>
    <lineage>
        <taxon>unclassified sequences</taxon>
        <taxon>metagenomes</taxon>
        <taxon>ecological metagenomes</taxon>
    </lineage>
</organism>